<dbReference type="Gene3D" id="2.120.10.10">
    <property type="match status" value="1"/>
</dbReference>
<comment type="catalytic activity">
    <reaction evidence="1">
        <text>Hydrolysis of alpha-(2-&gt;3)-, alpha-(2-&gt;6)-, alpha-(2-&gt;8)- glycosidic linkages of terminal sialic acid residues in oligosaccharides, glycoproteins, glycolipids, colominic acid and synthetic substrates.</text>
        <dbReference type="EC" id="3.2.1.18"/>
    </reaction>
</comment>
<dbReference type="AlphaFoldDB" id="A0A367YXD5"/>
<evidence type="ECO:0000313" key="6">
    <source>
        <dbReference type="EMBL" id="RCK69601.1"/>
    </source>
</evidence>
<organism evidence="6 7">
    <name type="scientific">Desertihabitans brevis</name>
    <dbReference type="NCBI Taxonomy" id="2268447"/>
    <lineage>
        <taxon>Bacteria</taxon>
        <taxon>Bacillati</taxon>
        <taxon>Actinomycetota</taxon>
        <taxon>Actinomycetes</taxon>
        <taxon>Propionibacteriales</taxon>
        <taxon>Propionibacteriaceae</taxon>
        <taxon>Desertihabitans</taxon>
    </lineage>
</organism>
<protein>
    <recommendedName>
        <fullName evidence="3">exo-alpha-sialidase</fullName>
        <ecNumber evidence="3">3.2.1.18</ecNumber>
    </recommendedName>
</protein>
<dbReference type="EC" id="3.2.1.18" evidence="3"/>
<dbReference type="Pfam" id="PF13088">
    <property type="entry name" value="BNR_2"/>
    <property type="match status" value="1"/>
</dbReference>
<accession>A0A367YXD5</accession>
<keyword evidence="7" id="KW-1185">Reference proteome</keyword>
<reference evidence="6 7" key="1">
    <citation type="submission" date="2018-07" db="EMBL/GenBank/DDBJ databases">
        <title>Desertimonas flava gen. nov. sp. nov.</title>
        <authorList>
            <person name="Liu S."/>
        </authorList>
    </citation>
    <scope>NUCLEOTIDE SEQUENCE [LARGE SCALE GENOMIC DNA]</scope>
    <source>
        <strain evidence="6 7">16Sb5-5</strain>
    </source>
</reference>
<dbReference type="EMBL" id="QOUI01000005">
    <property type="protein sequence ID" value="RCK69601.1"/>
    <property type="molecule type" value="Genomic_DNA"/>
</dbReference>
<dbReference type="InterPro" id="IPR011040">
    <property type="entry name" value="Sialidase"/>
</dbReference>
<dbReference type="RefSeq" id="WP_114126362.1">
    <property type="nucleotide sequence ID" value="NZ_QOUI01000005.1"/>
</dbReference>
<comment type="similarity">
    <text evidence="2">Belongs to the glycosyl hydrolase 33 family.</text>
</comment>
<evidence type="ECO:0000256" key="2">
    <source>
        <dbReference type="ARBA" id="ARBA00009348"/>
    </source>
</evidence>
<dbReference type="InterPro" id="IPR036278">
    <property type="entry name" value="Sialidase_sf"/>
</dbReference>
<dbReference type="PANTHER" id="PTHR10628">
    <property type="entry name" value="SIALIDASE"/>
    <property type="match status" value="1"/>
</dbReference>
<comment type="caution">
    <text evidence="6">The sequence shown here is derived from an EMBL/GenBank/DDBJ whole genome shotgun (WGS) entry which is preliminary data.</text>
</comment>
<dbReference type="PANTHER" id="PTHR10628:SF30">
    <property type="entry name" value="EXO-ALPHA-SIALIDASE"/>
    <property type="match status" value="1"/>
</dbReference>
<evidence type="ECO:0000259" key="5">
    <source>
        <dbReference type="Pfam" id="PF13088"/>
    </source>
</evidence>
<sequence>MPLVVVADEIVSVPFRSGTDGYHTFRIPALLRTPAGTLLAFAEGRVAGGADAGEIDVVLRRSTDGGRRWGPLLVVRRGEGHTVGNPCPVVDPTSGDVVLLTCGNAGDAEEEAVLTGHAAPRTVHVQRSGDDGLSWSPPAEITDQVRREGWRWYATGPGHAIALRSGPHRDRLVAPANHSAAPAPGSDDTGAEPHHYGGHLLCSDDGGHSWHLGLVDPGADGANPNESQVAELEDGTLYLTSRDQLGDGPGNRLQTWSDDGGETARTPYTRAPDLDDLPVVQAAVVAVDGLLVLSGPSDPRARRSMALWVSADAGHRFTRALTLSPDPAGYSDLVALDGAVGLLCETGPERPSQTLTFRSIPLDRLR</sequence>
<gene>
    <name evidence="6" type="ORF">DT076_09045</name>
</gene>
<feature type="domain" description="Sialidase" evidence="5">
    <location>
        <begin position="36"/>
        <end position="337"/>
    </location>
</feature>
<evidence type="ECO:0000256" key="1">
    <source>
        <dbReference type="ARBA" id="ARBA00000427"/>
    </source>
</evidence>
<dbReference type="GO" id="GO:0009313">
    <property type="term" value="P:oligosaccharide catabolic process"/>
    <property type="evidence" value="ECO:0007669"/>
    <property type="project" value="TreeGrafter"/>
</dbReference>
<dbReference type="CDD" id="cd15482">
    <property type="entry name" value="Sialidase_non-viral"/>
    <property type="match status" value="1"/>
</dbReference>
<feature type="region of interest" description="Disordered" evidence="4">
    <location>
        <begin position="176"/>
        <end position="200"/>
    </location>
</feature>
<dbReference type="InterPro" id="IPR026856">
    <property type="entry name" value="Sialidase_fam"/>
</dbReference>
<feature type="region of interest" description="Disordered" evidence="4">
    <location>
        <begin position="243"/>
        <end position="272"/>
    </location>
</feature>
<dbReference type="Proteomes" id="UP000252770">
    <property type="component" value="Unassembled WGS sequence"/>
</dbReference>
<dbReference type="SUPFAM" id="SSF50939">
    <property type="entry name" value="Sialidases"/>
    <property type="match status" value="1"/>
</dbReference>
<dbReference type="GO" id="GO:0006689">
    <property type="term" value="P:ganglioside catabolic process"/>
    <property type="evidence" value="ECO:0007669"/>
    <property type="project" value="TreeGrafter"/>
</dbReference>
<dbReference type="GO" id="GO:0005737">
    <property type="term" value="C:cytoplasm"/>
    <property type="evidence" value="ECO:0007669"/>
    <property type="project" value="TreeGrafter"/>
</dbReference>
<dbReference type="GO" id="GO:0004308">
    <property type="term" value="F:exo-alpha-sialidase activity"/>
    <property type="evidence" value="ECO:0007669"/>
    <property type="project" value="UniProtKB-EC"/>
</dbReference>
<evidence type="ECO:0000256" key="3">
    <source>
        <dbReference type="ARBA" id="ARBA00012733"/>
    </source>
</evidence>
<name>A0A367YXD5_9ACTN</name>
<evidence type="ECO:0000313" key="7">
    <source>
        <dbReference type="Proteomes" id="UP000252770"/>
    </source>
</evidence>
<evidence type="ECO:0000256" key="4">
    <source>
        <dbReference type="SAM" id="MobiDB-lite"/>
    </source>
</evidence>
<dbReference type="GO" id="GO:0016020">
    <property type="term" value="C:membrane"/>
    <property type="evidence" value="ECO:0007669"/>
    <property type="project" value="TreeGrafter"/>
</dbReference>
<proteinExistence type="inferred from homology"/>